<accession>A0A0C1QWZ1</accession>
<name>A0A0C1QWZ1_9RICK</name>
<keyword evidence="2" id="KW-1185">Reference proteome</keyword>
<dbReference type="OrthoDB" id="7163983at2"/>
<dbReference type="EMBL" id="JSWE01000184">
    <property type="protein sequence ID" value="KIE04510.1"/>
    <property type="molecule type" value="Genomic_DNA"/>
</dbReference>
<sequence length="71" mass="8245">MRLSCKIFLERGKVGGKDAWCYIKVPKIKVPLYLNPRKGEKINPQNYGEVILSGWGKNPPLEIEELIKRKY</sequence>
<dbReference type="RefSeq" id="WP_053332729.1">
    <property type="nucleotide sequence ID" value="NZ_JSWE01000184.1"/>
</dbReference>
<gene>
    <name evidence="1" type="ORF">NF27_HQ00480</name>
</gene>
<evidence type="ECO:0000313" key="1">
    <source>
        <dbReference type="EMBL" id="KIE04510.1"/>
    </source>
</evidence>
<organism evidence="1 2">
    <name type="scientific">Candidatus Jidaibacter acanthamoebae</name>
    <dbReference type="NCBI Taxonomy" id="86105"/>
    <lineage>
        <taxon>Bacteria</taxon>
        <taxon>Pseudomonadati</taxon>
        <taxon>Pseudomonadota</taxon>
        <taxon>Alphaproteobacteria</taxon>
        <taxon>Rickettsiales</taxon>
        <taxon>Candidatus Midichloriaceae</taxon>
        <taxon>Candidatus Jidaibacter</taxon>
    </lineage>
</organism>
<comment type="caution">
    <text evidence="1">The sequence shown here is derived from an EMBL/GenBank/DDBJ whole genome shotgun (WGS) entry which is preliminary data.</text>
</comment>
<dbReference type="STRING" id="86105.NF27_HQ00480"/>
<dbReference type="Proteomes" id="UP000031258">
    <property type="component" value="Unassembled WGS sequence"/>
</dbReference>
<evidence type="ECO:0000313" key="2">
    <source>
        <dbReference type="Proteomes" id="UP000031258"/>
    </source>
</evidence>
<proteinExistence type="predicted"/>
<dbReference type="AlphaFoldDB" id="A0A0C1QWZ1"/>
<protein>
    <submittedName>
        <fullName evidence="1">Uncharacterized protein</fullName>
    </submittedName>
</protein>
<reference evidence="1 2" key="1">
    <citation type="submission" date="2014-11" db="EMBL/GenBank/DDBJ databases">
        <title>A Rickettsiales Symbiont of Amoebae With Ancient Features.</title>
        <authorList>
            <person name="Schulz F."/>
            <person name="Martijn J."/>
            <person name="Wascher F."/>
            <person name="Kostanjsek R."/>
            <person name="Ettema T.J."/>
            <person name="Horn M."/>
        </authorList>
    </citation>
    <scope>NUCLEOTIDE SEQUENCE [LARGE SCALE GENOMIC DNA]</scope>
    <source>
        <strain evidence="1 2">UWC36</strain>
    </source>
</reference>